<dbReference type="eggNOG" id="ENOG5030VU7">
    <property type="taxonomic scope" value="Bacteria"/>
</dbReference>
<dbReference type="STRING" id="65393.PCC7424_2198"/>
<name>B7KGE9_GLOC7</name>
<dbReference type="KEGG" id="cyc:PCC7424_2198"/>
<reference evidence="2" key="1">
    <citation type="journal article" date="2011" name="MBio">
        <title>Novel metabolic attributes of the genus Cyanothece, comprising a group of unicellular nitrogen-fixing Cyanobacteria.</title>
        <authorList>
            <person name="Bandyopadhyay A."/>
            <person name="Elvitigala T."/>
            <person name="Welsh E."/>
            <person name="Stockel J."/>
            <person name="Liberton M."/>
            <person name="Min H."/>
            <person name="Sherman L.A."/>
            <person name="Pakrasi H.B."/>
        </authorList>
    </citation>
    <scope>NUCLEOTIDE SEQUENCE [LARGE SCALE GENOMIC DNA]</scope>
    <source>
        <strain evidence="2">PCC 7424</strain>
    </source>
</reference>
<accession>B7KGE9</accession>
<dbReference type="AlphaFoldDB" id="B7KGE9"/>
<evidence type="ECO:0000313" key="2">
    <source>
        <dbReference type="Proteomes" id="UP000002384"/>
    </source>
</evidence>
<evidence type="ECO:0000313" key="1">
    <source>
        <dbReference type="EMBL" id="ACK70620.1"/>
    </source>
</evidence>
<keyword evidence="2" id="KW-1185">Reference proteome</keyword>
<dbReference type="HOGENOM" id="CLU_2492644_0_0_3"/>
<proteinExistence type="predicted"/>
<dbReference type="RefSeq" id="WP_015954226.1">
    <property type="nucleotide sequence ID" value="NC_011729.1"/>
</dbReference>
<gene>
    <name evidence="1" type="ordered locus">PCC7424_2198</name>
</gene>
<sequence>MNKYYFIDYFLKQLQTDYQKIKEERHQIALGEDSQEFTILGVIEIFTTDLRGYAFQILNNASLENPQKIIKDLQKLQIFDIPYFIE</sequence>
<dbReference type="EMBL" id="CP001291">
    <property type="protein sequence ID" value="ACK70620.1"/>
    <property type="molecule type" value="Genomic_DNA"/>
</dbReference>
<organism evidence="1 2">
    <name type="scientific">Gloeothece citriformis (strain PCC 7424)</name>
    <name type="common">Cyanothece sp. (strain PCC 7424)</name>
    <dbReference type="NCBI Taxonomy" id="65393"/>
    <lineage>
        <taxon>Bacteria</taxon>
        <taxon>Bacillati</taxon>
        <taxon>Cyanobacteriota</taxon>
        <taxon>Cyanophyceae</taxon>
        <taxon>Oscillatoriophycideae</taxon>
        <taxon>Chroococcales</taxon>
        <taxon>Aphanothecaceae</taxon>
        <taxon>Gloeothece</taxon>
        <taxon>Gloeothece citriformis</taxon>
    </lineage>
</organism>
<protein>
    <submittedName>
        <fullName evidence="1">Uncharacterized protein</fullName>
    </submittedName>
</protein>
<dbReference type="Proteomes" id="UP000002384">
    <property type="component" value="Chromosome"/>
</dbReference>